<dbReference type="EMBL" id="UFXQ01000001">
    <property type="protein sequence ID" value="STC70563.1"/>
    <property type="molecule type" value="Genomic_DNA"/>
</dbReference>
<evidence type="ECO:0000256" key="1">
    <source>
        <dbReference type="ARBA" id="ARBA00004651"/>
    </source>
</evidence>
<feature type="domain" description="YetF C-terminal" evidence="8">
    <location>
        <begin position="101"/>
        <end position="170"/>
    </location>
</feature>
<accession>A0A376CQI8</accession>
<keyword evidence="6 7" id="KW-0472">Membrane</keyword>
<feature type="transmembrane region" description="Helical" evidence="7">
    <location>
        <begin position="54"/>
        <end position="73"/>
    </location>
</feature>
<evidence type="ECO:0000256" key="6">
    <source>
        <dbReference type="ARBA" id="ARBA00023136"/>
    </source>
</evidence>
<evidence type="ECO:0000313" key="10">
    <source>
        <dbReference type="Proteomes" id="UP000254467"/>
    </source>
</evidence>
<comment type="subcellular location">
    <subcellularLocation>
        <location evidence="1">Cell membrane</location>
        <topology evidence="1">Multi-pass membrane protein</topology>
    </subcellularLocation>
</comment>
<protein>
    <submittedName>
        <fullName evidence="9">Protein of uncharacterized function (DUF421)</fullName>
    </submittedName>
</protein>
<dbReference type="Proteomes" id="UP000254467">
    <property type="component" value="Unassembled WGS sequence"/>
</dbReference>
<dbReference type="PANTHER" id="PTHR34582:SF6">
    <property type="entry name" value="UPF0702 TRANSMEMBRANE PROTEIN YCAP"/>
    <property type="match status" value="1"/>
</dbReference>
<dbReference type="STRING" id="35756.GCA_001044155_02443"/>
<evidence type="ECO:0000256" key="5">
    <source>
        <dbReference type="ARBA" id="ARBA00022989"/>
    </source>
</evidence>
<evidence type="ECO:0000259" key="8">
    <source>
        <dbReference type="Pfam" id="PF04239"/>
    </source>
</evidence>
<reference evidence="9 10" key="1">
    <citation type="submission" date="2018-06" db="EMBL/GenBank/DDBJ databases">
        <authorList>
            <consortium name="Pathogen Informatics"/>
            <person name="Doyle S."/>
        </authorList>
    </citation>
    <scope>NUCLEOTIDE SEQUENCE [LARGE SCALE GENOMIC DNA]</scope>
    <source>
        <strain evidence="9 10">NCTC11862</strain>
    </source>
</reference>
<dbReference type="GO" id="GO:0005886">
    <property type="term" value="C:plasma membrane"/>
    <property type="evidence" value="ECO:0007669"/>
    <property type="project" value="UniProtKB-SubCell"/>
</dbReference>
<organism evidence="9 10">
    <name type="scientific">Corynebacterium pilosum</name>
    <dbReference type="NCBI Taxonomy" id="35756"/>
    <lineage>
        <taxon>Bacteria</taxon>
        <taxon>Bacillati</taxon>
        <taxon>Actinomycetota</taxon>
        <taxon>Actinomycetes</taxon>
        <taxon>Mycobacteriales</taxon>
        <taxon>Corynebacteriaceae</taxon>
        <taxon>Corynebacterium</taxon>
    </lineage>
</organism>
<dbReference type="InterPro" id="IPR007353">
    <property type="entry name" value="DUF421"/>
</dbReference>
<sequence>MNVDQLGQWWEMASEQWGIELGRIPVVILSAAGIYIAFMLLAKIFGSRILSSMTATDAVVVIMFGAVAGRVIIGHPPSLVAGIIGLATLMVLEAVFGAIRKNTHIDRLFDRAPVLVLAHGKPLPELMKKTHVSMHDLNTVARRTGVGSLGDLAAVVIEPTGAFTAIKTGQQLDPEVFDIVIGADEHLFY</sequence>
<dbReference type="Gene3D" id="3.30.240.20">
    <property type="entry name" value="bsu07140 like domains"/>
    <property type="match status" value="1"/>
</dbReference>
<comment type="similarity">
    <text evidence="2">Belongs to the UPF0702 family.</text>
</comment>
<name>A0A376CQI8_9CORY</name>
<evidence type="ECO:0000313" key="9">
    <source>
        <dbReference type="EMBL" id="STC70563.1"/>
    </source>
</evidence>
<keyword evidence="3" id="KW-1003">Cell membrane</keyword>
<dbReference type="Pfam" id="PF04239">
    <property type="entry name" value="DUF421"/>
    <property type="match status" value="1"/>
</dbReference>
<feature type="transmembrane region" description="Helical" evidence="7">
    <location>
        <begin position="24"/>
        <end position="42"/>
    </location>
</feature>
<keyword evidence="10" id="KW-1185">Reference proteome</keyword>
<evidence type="ECO:0000256" key="3">
    <source>
        <dbReference type="ARBA" id="ARBA00022475"/>
    </source>
</evidence>
<feature type="transmembrane region" description="Helical" evidence="7">
    <location>
        <begin position="79"/>
        <end position="99"/>
    </location>
</feature>
<evidence type="ECO:0000256" key="2">
    <source>
        <dbReference type="ARBA" id="ARBA00006448"/>
    </source>
</evidence>
<dbReference type="RefSeq" id="WP_018582071.1">
    <property type="nucleotide sequence ID" value="NZ_LDYD01000008.1"/>
</dbReference>
<dbReference type="PANTHER" id="PTHR34582">
    <property type="entry name" value="UPF0702 TRANSMEMBRANE PROTEIN YCAP"/>
    <property type="match status" value="1"/>
</dbReference>
<evidence type="ECO:0000256" key="4">
    <source>
        <dbReference type="ARBA" id="ARBA00022692"/>
    </source>
</evidence>
<keyword evidence="5 7" id="KW-1133">Transmembrane helix</keyword>
<gene>
    <name evidence="9" type="ORF">NCTC11862_02382</name>
</gene>
<dbReference type="AlphaFoldDB" id="A0A376CQI8"/>
<dbReference type="InterPro" id="IPR023090">
    <property type="entry name" value="UPF0702_alpha/beta_dom_sf"/>
</dbReference>
<evidence type="ECO:0000256" key="7">
    <source>
        <dbReference type="SAM" id="Phobius"/>
    </source>
</evidence>
<proteinExistence type="inferred from homology"/>
<keyword evidence="4 7" id="KW-0812">Transmembrane</keyword>